<accession>A0A3L9Y2P3</accession>
<dbReference type="OrthoDB" id="9799225at2"/>
<sequence>MSRSRIASLPVWILAAFAVVAALKLASAILAPILLALVMGVVLSPVTRRIDRLGAPRALSAFLALFASILFLLALFVLLEPLLSNAIRRAPIIWEELREIVSNIRYALRGLDQVSAEVATALNDSPQAATGTGDAAEEEIALPSITDALFLAPGFAAAVMIFVGTLYFFLLARREVYDWISSSPSFPLTTSDMLEAEREVSRYFLTITVINGCFGLLVTGVMLLLGMPYAPLWGFVAFLVNFILYLGPAVFALALLLGGLIAFEGPMSFAPAAAYLLMNMTEGQFVTPALVGRQMSVNPLMVFLSLVCWLWLWGPIGGVIAIPLLVWGMVLFKRGRAAQTTSSGTPGKLRPNRLAGAKG</sequence>
<keyword evidence="3 7" id="KW-0812">Transmembrane</keyword>
<dbReference type="EMBL" id="RCNT01000002">
    <property type="protein sequence ID" value="RMA43081.1"/>
    <property type="molecule type" value="Genomic_DNA"/>
</dbReference>
<name>A0A3L9Y2P3_9RHOB</name>
<dbReference type="PANTHER" id="PTHR21716">
    <property type="entry name" value="TRANSMEMBRANE PROTEIN"/>
    <property type="match status" value="1"/>
</dbReference>
<keyword evidence="4 7" id="KW-1133">Transmembrane helix</keyword>
<feature type="region of interest" description="Disordered" evidence="6">
    <location>
        <begin position="339"/>
        <end position="359"/>
    </location>
</feature>
<feature type="transmembrane region" description="Helical" evidence="7">
    <location>
        <begin position="148"/>
        <end position="172"/>
    </location>
</feature>
<evidence type="ECO:0000256" key="2">
    <source>
        <dbReference type="ARBA" id="ARBA00009773"/>
    </source>
</evidence>
<feature type="transmembrane region" description="Helical" evidence="7">
    <location>
        <begin position="203"/>
        <end position="226"/>
    </location>
</feature>
<dbReference type="Pfam" id="PF01594">
    <property type="entry name" value="AI-2E_transport"/>
    <property type="match status" value="1"/>
</dbReference>
<evidence type="ECO:0000256" key="1">
    <source>
        <dbReference type="ARBA" id="ARBA00004141"/>
    </source>
</evidence>
<keyword evidence="5 7" id="KW-0472">Membrane</keyword>
<evidence type="ECO:0000313" key="8">
    <source>
        <dbReference type="EMBL" id="RMA43081.1"/>
    </source>
</evidence>
<feature type="transmembrane region" description="Helical" evidence="7">
    <location>
        <begin position="311"/>
        <end position="332"/>
    </location>
</feature>
<dbReference type="PANTHER" id="PTHR21716:SF16">
    <property type="entry name" value="BLL1467 PROTEIN"/>
    <property type="match status" value="1"/>
</dbReference>
<evidence type="ECO:0000256" key="7">
    <source>
        <dbReference type="SAM" id="Phobius"/>
    </source>
</evidence>
<evidence type="ECO:0000256" key="5">
    <source>
        <dbReference type="ARBA" id="ARBA00023136"/>
    </source>
</evidence>
<dbReference type="GO" id="GO:0016020">
    <property type="term" value="C:membrane"/>
    <property type="evidence" value="ECO:0007669"/>
    <property type="project" value="UniProtKB-SubCell"/>
</dbReference>
<dbReference type="Proteomes" id="UP000281343">
    <property type="component" value="Unassembled WGS sequence"/>
</dbReference>
<comment type="similarity">
    <text evidence="2">Belongs to the autoinducer-2 exporter (AI-2E) (TC 2.A.86) family.</text>
</comment>
<comment type="subcellular location">
    <subcellularLocation>
        <location evidence="1">Membrane</location>
        <topology evidence="1">Multi-pass membrane protein</topology>
    </subcellularLocation>
</comment>
<reference evidence="8 9" key="1">
    <citation type="submission" date="2018-10" db="EMBL/GenBank/DDBJ databases">
        <authorList>
            <person name="Jung H.S."/>
            <person name="Jeon C.O."/>
        </authorList>
    </citation>
    <scope>NUCLEOTIDE SEQUENCE [LARGE SCALE GENOMIC DNA]</scope>
    <source>
        <strain evidence="8 9">MA-7-27</strain>
    </source>
</reference>
<organism evidence="8 9">
    <name type="scientific">Rhodophyticola porphyridii</name>
    <dbReference type="NCBI Taxonomy" id="1852017"/>
    <lineage>
        <taxon>Bacteria</taxon>
        <taxon>Pseudomonadati</taxon>
        <taxon>Pseudomonadota</taxon>
        <taxon>Alphaproteobacteria</taxon>
        <taxon>Rhodobacterales</taxon>
        <taxon>Roseobacteraceae</taxon>
        <taxon>Rhodophyticola</taxon>
    </lineage>
</organism>
<evidence type="ECO:0000256" key="3">
    <source>
        <dbReference type="ARBA" id="ARBA00022692"/>
    </source>
</evidence>
<proteinExistence type="inferred from homology"/>
<dbReference type="AlphaFoldDB" id="A0A3L9Y2P3"/>
<evidence type="ECO:0000256" key="4">
    <source>
        <dbReference type="ARBA" id="ARBA00022989"/>
    </source>
</evidence>
<evidence type="ECO:0000256" key="6">
    <source>
        <dbReference type="SAM" id="MobiDB-lite"/>
    </source>
</evidence>
<gene>
    <name evidence="8" type="ORF">D9R08_05455</name>
</gene>
<keyword evidence="9" id="KW-1185">Reference proteome</keyword>
<evidence type="ECO:0000313" key="9">
    <source>
        <dbReference type="Proteomes" id="UP000281343"/>
    </source>
</evidence>
<dbReference type="InterPro" id="IPR002549">
    <property type="entry name" value="AI-2E-like"/>
</dbReference>
<feature type="transmembrane region" description="Helical" evidence="7">
    <location>
        <begin position="28"/>
        <end position="46"/>
    </location>
</feature>
<comment type="caution">
    <text evidence="8">The sequence shown here is derived from an EMBL/GenBank/DDBJ whole genome shotgun (WGS) entry which is preliminary data.</text>
</comment>
<dbReference type="RefSeq" id="WP_121897016.1">
    <property type="nucleotide sequence ID" value="NZ_RCNT01000002.1"/>
</dbReference>
<feature type="transmembrane region" description="Helical" evidence="7">
    <location>
        <begin position="232"/>
        <end position="257"/>
    </location>
</feature>
<feature type="transmembrane region" description="Helical" evidence="7">
    <location>
        <begin position="58"/>
        <end position="79"/>
    </location>
</feature>
<protein>
    <submittedName>
        <fullName evidence="8">AI-2E family transporter</fullName>
    </submittedName>
</protein>
<dbReference type="GO" id="GO:0055085">
    <property type="term" value="P:transmembrane transport"/>
    <property type="evidence" value="ECO:0007669"/>
    <property type="project" value="TreeGrafter"/>
</dbReference>